<dbReference type="InterPro" id="IPR011990">
    <property type="entry name" value="TPR-like_helical_dom_sf"/>
</dbReference>
<sequence length="343" mass="39098">MRYPFESSQRRDSWLSHKNRGKELYERQQYAEALREYQAALDPVLEAPRQEQQIILSNIVACRLKLGDSAELAVHEAKQCVSLNPAWAKGHVRLASALVALGGHSNDACNALQTALRLDPGNAMARQMLLRELRRDHRPDPPINPDYVPPPQSQQSPPPTEPQNPERSVWEDPVDDSISMQDRLQFFVARVSLWYEQLSSESKQILKVGIGLFVLYIAFGGRFGWESHHRRHGNYERGNLYDQYRQNYHSAPSSSYYNDYPYRQSSPRGTHHHHSSHYGSTTSSSDASSLASLAMVLGVAYLCHRNGINPLHAMFMMNMMGGRRRGYYGGGHFGGFRFGRPRW</sequence>
<protein>
    <submittedName>
        <fullName evidence="4">Uncharacterized protein</fullName>
    </submittedName>
</protein>
<evidence type="ECO:0000256" key="1">
    <source>
        <dbReference type="ARBA" id="ARBA00022737"/>
    </source>
</evidence>
<evidence type="ECO:0000313" key="4">
    <source>
        <dbReference type="EMBL" id="GAX28867.1"/>
    </source>
</evidence>
<dbReference type="AlphaFoldDB" id="A0A1Z5KRQ6"/>
<feature type="compositionally biased region" description="Pro residues" evidence="3">
    <location>
        <begin position="141"/>
        <end position="162"/>
    </location>
</feature>
<dbReference type="SUPFAM" id="SSF48452">
    <property type="entry name" value="TPR-like"/>
    <property type="match status" value="1"/>
</dbReference>
<evidence type="ECO:0000313" key="5">
    <source>
        <dbReference type="Proteomes" id="UP000198406"/>
    </source>
</evidence>
<keyword evidence="2" id="KW-0802">TPR repeat</keyword>
<reference evidence="4 5" key="1">
    <citation type="journal article" date="2015" name="Plant Cell">
        <title>Oil accumulation by the oleaginous diatom Fistulifera solaris as revealed by the genome and transcriptome.</title>
        <authorList>
            <person name="Tanaka T."/>
            <person name="Maeda Y."/>
            <person name="Veluchamy A."/>
            <person name="Tanaka M."/>
            <person name="Abida H."/>
            <person name="Marechal E."/>
            <person name="Bowler C."/>
            <person name="Muto M."/>
            <person name="Sunaga Y."/>
            <person name="Tanaka M."/>
            <person name="Yoshino T."/>
            <person name="Taniguchi T."/>
            <person name="Fukuda Y."/>
            <person name="Nemoto M."/>
            <person name="Matsumoto M."/>
            <person name="Wong P.S."/>
            <person name="Aburatani S."/>
            <person name="Fujibuchi W."/>
        </authorList>
    </citation>
    <scope>NUCLEOTIDE SEQUENCE [LARGE SCALE GENOMIC DNA]</scope>
    <source>
        <strain evidence="4 5">JPCC DA0580</strain>
    </source>
</reference>
<proteinExistence type="predicted"/>
<feature type="region of interest" description="Disordered" evidence="3">
    <location>
        <begin position="136"/>
        <end position="171"/>
    </location>
</feature>
<keyword evidence="1" id="KW-0677">Repeat</keyword>
<keyword evidence="5" id="KW-1185">Reference proteome</keyword>
<dbReference type="Proteomes" id="UP000198406">
    <property type="component" value="Unassembled WGS sequence"/>
</dbReference>
<accession>A0A1Z5KRQ6</accession>
<dbReference type="EMBL" id="BDSP01000283">
    <property type="protein sequence ID" value="GAX28867.1"/>
    <property type="molecule type" value="Genomic_DNA"/>
</dbReference>
<dbReference type="Gene3D" id="1.25.40.10">
    <property type="entry name" value="Tetratricopeptide repeat domain"/>
    <property type="match status" value="1"/>
</dbReference>
<evidence type="ECO:0000256" key="2">
    <source>
        <dbReference type="ARBA" id="ARBA00022803"/>
    </source>
</evidence>
<dbReference type="GO" id="GO:0051879">
    <property type="term" value="F:Hsp90 protein binding"/>
    <property type="evidence" value="ECO:0007669"/>
    <property type="project" value="TreeGrafter"/>
</dbReference>
<dbReference type="PANTHER" id="PTHR22904">
    <property type="entry name" value="TPR REPEAT CONTAINING PROTEIN"/>
    <property type="match status" value="1"/>
</dbReference>
<organism evidence="4 5">
    <name type="scientific">Fistulifera solaris</name>
    <name type="common">Oleaginous diatom</name>
    <dbReference type="NCBI Taxonomy" id="1519565"/>
    <lineage>
        <taxon>Eukaryota</taxon>
        <taxon>Sar</taxon>
        <taxon>Stramenopiles</taxon>
        <taxon>Ochrophyta</taxon>
        <taxon>Bacillariophyta</taxon>
        <taxon>Bacillariophyceae</taxon>
        <taxon>Bacillariophycidae</taxon>
        <taxon>Naviculales</taxon>
        <taxon>Naviculaceae</taxon>
        <taxon>Fistulifera</taxon>
    </lineage>
</organism>
<evidence type="ECO:0000256" key="3">
    <source>
        <dbReference type="SAM" id="MobiDB-lite"/>
    </source>
</evidence>
<name>A0A1Z5KRQ6_FISSO</name>
<dbReference type="PANTHER" id="PTHR22904:SF523">
    <property type="entry name" value="STRESS-INDUCED-PHOSPHOPROTEIN 1"/>
    <property type="match status" value="1"/>
</dbReference>
<comment type="caution">
    <text evidence="4">The sequence shown here is derived from an EMBL/GenBank/DDBJ whole genome shotgun (WGS) entry which is preliminary data.</text>
</comment>
<dbReference type="InParanoid" id="A0A1Z5KRQ6"/>
<gene>
    <name evidence="4" type="ORF">FisN_20Lh168</name>
</gene>
<dbReference type="OrthoDB" id="2423701at2759"/>